<dbReference type="Gene3D" id="3.60.15.10">
    <property type="entry name" value="Ribonuclease Z/Hydroxyacylglutathione hydrolase-like"/>
    <property type="match status" value="1"/>
</dbReference>
<keyword evidence="1" id="KW-0378">Hydrolase</keyword>
<dbReference type="EMBL" id="LT634361">
    <property type="protein sequence ID" value="SFZ80610.1"/>
    <property type="molecule type" value="Genomic_DNA"/>
</dbReference>
<dbReference type="PANTHER" id="PTHR46018:SF2">
    <property type="entry name" value="ZINC PHOSPHODIESTERASE ELAC PROTEIN 1"/>
    <property type="match status" value="1"/>
</dbReference>
<dbReference type="SUPFAM" id="SSF56281">
    <property type="entry name" value="Metallo-hydrolase/oxidoreductase"/>
    <property type="match status" value="1"/>
</dbReference>
<evidence type="ECO:0000313" key="2">
    <source>
        <dbReference type="Proteomes" id="UP000231564"/>
    </source>
</evidence>
<dbReference type="OrthoDB" id="9800940at2"/>
<dbReference type="PANTHER" id="PTHR46018">
    <property type="entry name" value="ZINC PHOSPHODIESTERASE ELAC PROTEIN 1"/>
    <property type="match status" value="1"/>
</dbReference>
<reference evidence="1 2" key="1">
    <citation type="submission" date="2016-11" db="EMBL/GenBank/DDBJ databases">
        <authorList>
            <person name="Jaros S."/>
            <person name="Januszkiewicz K."/>
            <person name="Wedrychowicz H."/>
        </authorList>
    </citation>
    <scope>NUCLEOTIDE SEQUENCE [LARGE SCALE GENOMIC DNA]</scope>
    <source>
        <strain evidence="1">NCIMB 2154T</strain>
    </source>
</reference>
<accession>A0A2H1E7J3</accession>
<dbReference type="Proteomes" id="UP000231564">
    <property type="component" value="Chromosome MARIT"/>
</dbReference>
<dbReference type="STRING" id="1349785.GCA_000509405_01532"/>
<organism evidence="1 2">
    <name type="scientific">Tenacibaculum maritimum NCIMB 2154</name>
    <dbReference type="NCBI Taxonomy" id="1349785"/>
    <lineage>
        <taxon>Bacteria</taxon>
        <taxon>Pseudomonadati</taxon>
        <taxon>Bacteroidota</taxon>
        <taxon>Flavobacteriia</taxon>
        <taxon>Flavobacteriales</taxon>
        <taxon>Flavobacteriaceae</taxon>
        <taxon>Tenacibaculum</taxon>
    </lineage>
</organism>
<keyword evidence="2" id="KW-1185">Reference proteome</keyword>
<dbReference type="InterPro" id="IPR036866">
    <property type="entry name" value="RibonucZ/Hydroxyglut_hydro"/>
</dbReference>
<proteinExistence type="predicted"/>
<gene>
    <name evidence="1" type="ORF">MARIT_0712</name>
</gene>
<evidence type="ECO:0000313" key="1">
    <source>
        <dbReference type="EMBL" id="SFZ80610.1"/>
    </source>
</evidence>
<dbReference type="KEGG" id="tmar:MARIT_0712"/>
<name>A0A2H1E7J3_9FLAO</name>
<dbReference type="AlphaFoldDB" id="A0A2H1E7J3"/>
<protein>
    <submittedName>
        <fullName evidence="1">Metal-dependent hydrolases of the beta-lactamase superfamily III protein</fullName>
    </submittedName>
</protein>
<sequence>MFNVEIKSSRKEDICILIKVANHSFNYICDCGEAKELTVKECQDTSAIFISHTHIDHFINFGTILRHQIGTGKKVVVCGPKGIINQVQSNIKSYCWNLIEKGAISYEVREIQEGNMIRKVTLNPPFWEQEEEESYKSLQVFEEKDFVVEFEILNHKTAVVSYLFKAKDKVKISLPEGMNGGQWVGDLKRAYEMNKPMKPIEVGGKTYLSKELFFMIAVEKGKRVGVIMDHAASIENHQKIKSKYLGCDEVYIECFYKDEDKAFAEKNYHSYASMSGKIMSECKVEKAIPVHFSRKYNDADIVELIAQFEKAMKS</sequence>
<dbReference type="GeneID" id="47722288"/>
<dbReference type="RefSeq" id="WP_100210768.1">
    <property type="nucleotide sequence ID" value="NZ_CP138495.1"/>
</dbReference>
<dbReference type="GO" id="GO:0042781">
    <property type="term" value="F:3'-tRNA processing endoribonuclease activity"/>
    <property type="evidence" value="ECO:0007669"/>
    <property type="project" value="TreeGrafter"/>
</dbReference>